<keyword evidence="2" id="KW-1185">Reference proteome</keyword>
<dbReference type="AlphaFoldDB" id="A0A1W1W0J0"/>
<name>A0A1W1W0J0_9FIRM</name>
<dbReference type="Proteomes" id="UP000192569">
    <property type="component" value="Chromosome I"/>
</dbReference>
<proteinExistence type="predicted"/>
<sequence>MRPLFVVDTLTKLIYSSPKKSSTRTRNKMKAARRLKPKPAILVPPYWLFLVAFYAS</sequence>
<dbReference type="EMBL" id="LT838272">
    <property type="protein sequence ID" value="SMB99139.1"/>
    <property type="molecule type" value="Genomic_DNA"/>
</dbReference>
<protein>
    <submittedName>
        <fullName evidence="1">Uncharacterized protein</fullName>
    </submittedName>
</protein>
<accession>A0A1W1W0J0</accession>
<gene>
    <name evidence="1" type="ORF">SAMN00808754_2764</name>
</gene>
<dbReference type="STRING" id="698762.SAMN00808754_2764"/>
<reference evidence="1 2" key="1">
    <citation type="submission" date="2017-04" db="EMBL/GenBank/DDBJ databases">
        <authorList>
            <person name="Afonso C.L."/>
            <person name="Miller P.J."/>
            <person name="Scott M.A."/>
            <person name="Spackman E."/>
            <person name="Goraichik I."/>
            <person name="Dimitrov K.M."/>
            <person name="Suarez D.L."/>
            <person name="Swayne D.E."/>
        </authorList>
    </citation>
    <scope>NUCLEOTIDE SEQUENCE [LARGE SCALE GENOMIC DNA]</scope>
    <source>
        <strain evidence="1 2">ToBE</strain>
    </source>
</reference>
<evidence type="ECO:0000313" key="1">
    <source>
        <dbReference type="EMBL" id="SMB99139.1"/>
    </source>
</evidence>
<organism evidence="1 2">
    <name type="scientific">Thermanaeromonas toyohensis ToBE</name>
    <dbReference type="NCBI Taxonomy" id="698762"/>
    <lineage>
        <taxon>Bacteria</taxon>
        <taxon>Bacillati</taxon>
        <taxon>Bacillota</taxon>
        <taxon>Clostridia</taxon>
        <taxon>Neomoorellales</taxon>
        <taxon>Neomoorellaceae</taxon>
        <taxon>Thermanaeromonas</taxon>
    </lineage>
</organism>
<evidence type="ECO:0000313" key="2">
    <source>
        <dbReference type="Proteomes" id="UP000192569"/>
    </source>
</evidence>